<dbReference type="STRING" id="350688.Clos_2061"/>
<dbReference type="EMBL" id="CP000853">
    <property type="protein sequence ID" value="ABW19597.1"/>
    <property type="molecule type" value="Genomic_DNA"/>
</dbReference>
<reference evidence="2" key="1">
    <citation type="submission" date="2007-10" db="EMBL/GenBank/DDBJ databases">
        <title>Complete genome of Alkaliphilus oremlandii OhILAs.</title>
        <authorList>
            <person name="Copeland A."/>
            <person name="Lucas S."/>
            <person name="Lapidus A."/>
            <person name="Barry K."/>
            <person name="Detter J.C."/>
            <person name="Glavina del Rio T."/>
            <person name="Hammon N."/>
            <person name="Israni S."/>
            <person name="Dalin E."/>
            <person name="Tice H."/>
            <person name="Pitluck S."/>
            <person name="Chain P."/>
            <person name="Malfatti S."/>
            <person name="Shin M."/>
            <person name="Vergez L."/>
            <person name="Schmutz J."/>
            <person name="Larimer F."/>
            <person name="Land M."/>
            <person name="Hauser L."/>
            <person name="Kyrpides N."/>
            <person name="Mikhailova N."/>
            <person name="Stolz J.F."/>
            <person name="Dawson A."/>
            <person name="Fisher E."/>
            <person name="Crable B."/>
            <person name="Perera E."/>
            <person name="Lisak J."/>
            <person name="Ranganathan M."/>
            <person name="Basu P."/>
            <person name="Richardson P."/>
        </authorList>
    </citation>
    <scope>NUCLEOTIDE SEQUENCE [LARGE SCALE GENOMIC DNA]</scope>
    <source>
        <strain evidence="2">OhILAs</strain>
    </source>
</reference>
<name>A8MIG5_ALKOO</name>
<keyword evidence="2" id="KW-1185">Reference proteome</keyword>
<dbReference type="eggNOG" id="ENOG502ZBGG">
    <property type="taxonomic scope" value="Bacteria"/>
</dbReference>
<dbReference type="KEGG" id="aoe:Clos_2061"/>
<dbReference type="AlphaFoldDB" id="A8MIG5"/>
<dbReference type="Proteomes" id="UP000000269">
    <property type="component" value="Chromosome"/>
</dbReference>
<accession>A8MIG5</accession>
<protein>
    <submittedName>
        <fullName evidence="1">Uncharacterized protein</fullName>
    </submittedName>
</protein>
<organism evidence="1 2">
    <name type="scientific">Alkaliphilus oremlandii (strain OhILAs)</name>
    <name type="common">Clostridium oremlandii (strain OhILAs)</name>
    <dbReference type="NCBI Taxonomy" id="350688"/>
    <lineage>
        <taxon>Bacteria</taxon>
        <taxon>Bacillati</taxon>
        <taxon>Bacillota</taxon>
        <taxon>Clostridia</taxon>
        <taxon>Peptostreptococcales</taxon>
        <taxon>Natronincolaceae</taxon>
        <taxon>Alkaliphilus</taxon>
    </lineage>
</organism>
<dbReference type="HOGENOM" id="CLU_065337_0_0_9"/>
<gene>
    <name evidence="1" type="ordered locus">Clos_2061</name>
</gene>
<evidence type="ECO:0000313" key="2">
    <source>
        <dbReference type="Proteomes" id="UP000000269"/>
    </source>
</evidence>
<sequence>MFIKELKESMLLPQEEILINRRVYIRGIPAHIISLTKEKHRNALWVLYEGASGSSEEMEDIYEIDGEERIGNKTNRQDIVDPMHRERNARNIGFISEITIQNQKLIFTSSQGYHLHDRHYEGYMQLQHFIEKGLDLEGLNEINVNNLVIQCYAQDENPEFPEIDLSKALDITLKIGSDFKRELMDPPMASIQLRFKEYEKEHKFSFFDPVENENIEFYINKMEHYDVWEETKKRVEKEWPKIASKDEIEQIKGELFDTIEQICPKGMDLAIMEYESEKDVQLNFYTTEYLDSKPIHRSSSVGMIFSPENKLGQNGFTNRICMLKPVAKDFNEAIEIELLYWFREIPEEIIHI</sequence>
<dbReference type="OrthoDB" id="2676971at2"/>
<proteinExistence type="predicted"/>
<evidence type="ECO:0000313" key="1">
    <source>
        <dbReference type="EMBL" id="ABW19597.1"/>
    </source>
</evidence>